<feature type="region of interest" description="Disordered" evidence="1">
    <location>
        <begin position="106"/>
        <end position="136"/>
    </location>
</feature>
<proteinExistence type="predicted"/>
<sequence>MSTADMCKKLLVDFQTSIIGKLRPRLTSAGLPHCKIFADHRSKMWGNISEDQDAGVRSIGFGNWRQERRRGRRTQPFRHQIQTEEGIAGQARAVGKGLGVLHLRAWSSRQPKRQKPISRPSRPSSLRTRRRLGAISGEDEEVDINCFGDDCPRNECGEKKQATLQP</sequence>
<gene>
    <name evidence="2" type="ORF">JAAARDRAFT_323228</name>
</gene>
<reference evidence="3" key="1">
    <citation type="journal article" date="2014" name="Proc. Natl. Acad. Sci. U.S.A.">
        <title>Extensive sampling of basidiomycete genomes demonstrates inadequacy of the white-rot/brown-rot paradigm for wood decay fungi.</title>
        <authorList>
            <person name="Riley R."/>
            <person name="Salamov A.A."/>
            <person name="Brown D.W."/>
            <person name="Nagy L.G."/>
            <person name="Floudas D."/>
            <person name="Held B.W."/>
            <person name="Levasseur A."/>
            <person name="Lombard V."/>
            <person name="Morin E."/>
            <person name="Otillar R."/>
            <person name="Lindquist E.A."/>
            <person name="Sun H."/>
            <person name="LaButti K.M."/>
            <person name="Schmutz J."/>
            <person name="Jabbour D."/>
            <person name="Luo H."/>
            <person name="Baker S.E."/>
            <person name="Pisabarro A.G."/>
            <person name="Walton J.D."/>
            <person name="Blanchette R.A."/>
            <person name="Henrissat B."/>
            <person name="Martin F."/>
            <person name="Cullen D."/>
            <person name="Hibbett D.S."/>
            <person name="Grigoriev I.V."/>
        </authorList>
    </citation>
    <scope>NUCLEOTIDE SEQUENCE [LARGE SCALE GENOMIC DNA]</scope>
    <source>
        <strain evidence="3">MUCL 33604</strain>
    </source>
</reference>
<dbReference type="AlphaFoldDB" id="A0A067PKZ1"/>
<dbReference type="EMBL" id="KL197724">
    <property type="protein sequence ID" value="KDQ55563.1"/>
    <property type="molecule type" value="Genomic_DNA"/>
</dbReference>
<organism evidence="2 3">
    <name type="scientific">Jaapia argillacea MUCL 33604</name>
    <dbReference type="NCBI Taxonomy" id="933084"/>
    <lineage>
        <taxon>Eukaryota</taxon>
        <taxon>Fungi</taxon>
        <taxon>Dikarya</taxon>
        <taxon>Basidiomycota</taxon>
        <taxon>Agaricomycotina</taxon>
        <taxon>Agaricomycetes</taxon>
        <taxon>Agaricomycetidae</taxon>
        <taxon>Jaapiales</taxon>
        <taxon>Jaapiaceae</taxon>
        <taxon>Jaapia</taxon>
    </lineage>
</organism>
<evidence type="ECO:0000256" key="1">
    <source>
        <dbReference type="SAM" id="MobiDB-lite"/>
    </source>
</evidence>
<name>A0A067PKZ1_9AGAM</name>
<protein>
    <submittedName>
        <fullName evidence="2">Uncharacterized protein</fullName>
    </submittedName>
</protein>
<dbReference type="InParanoid" id="A0A067PKZ1"/>
<evidence type="ECO:0000313" key="2">
    <source>
        <dbReference type="EMBL" id="KDQ55563.1"/>
    </source>
</evidence>
<feature type="compositionally biased region" description="Basic residues" evidence="1">
    <location>
        <begin position="67"/>
        <end position="76"/>
    </location>
</feature>
<feature type="region of interest" description="Disordered" evidence="1">
    <location>
        <begin position="66"/>
        <end position="87"/>
    </location>
</feature>
<evidence type="ECO:0000313" key="3">
    <source>
        <dbReference type="Proteomes" id="UP000027265"/>
    </source>
</evidence>
<keyword evidence="3" id="KW-1185">Reference proteome</keyword>
<accession>A0A067PKZ1</accession>
<dbReference type="Proteomes" id="UP000027265">
    <property type="component" value="Unassembled WGS sequence"/>
</dbReference>
<dbReference type="HOGENOM" id="CLU_1602970_0_0_1"/>
<feature type="compositionally biased region" description="Low complexity" evidence="1">
    <location>
        <begin position="117"/>
        <end position="126"/>
    </location>
</feature>